<evidence type="ECO:0000256" key="2">
    <source>
        <dbReference type="SAM" id="Phobius"/>
    </source>
</evidence>
<name>A0ABY6KBY3_9ARAC</name>
<dbReference type="PANTHER" id="PTHR45902">
    <property type="entry name" value="LATROPHILIN RECEPTOR-LIKE PROTEIN A"/>
    <property type="match status" value="1"/>
</dbReference>
<evidence type="ECO:0000313" key="4">
    <source>
        <dbReference type="EMBL" id="UYV66289.1"/>
    </source>
</evidence>
<dbReference type="PANTHER" id="PTHR45902:SF1">
    <property type="entry name" value="LATROPHILIN RECEPTOR-LIKE PROTEIN A"/>
    <property type="match status" value="1"/>
</dbReference>
<proteinExistence type="predicted"/>
<evidence type="ECO:0000313" key="5">
    <source>
        <dbReference type="Proteomes" id="UP001235939"/>
    </source>
</evidence>
<accession>A0ABY6KBY3</accession>
<dbReference type="Proteomes" id="UP001235939">
    <property type="component" value="Chromosome 04"/>
</dbReference>
<keyword evidence="2" id="KW-1133">Transmembrane helix</keyword>
<dbReference type="PROSITE" id="PS50958">
    <property type="entry name" value="SMB_2"/>
    <property type="match status" value="1"/>
</dbReference>
<evidence type="ECO:0000256" key="1">
    <source>
        <dbReference type="ARBA" id="ARBA00023157"/>
    </source>
</evidence>
<keyword evidence="5" id="KW-1185">Reference proteome</keyword>
<sequence length="349" mass="39817">MGHNQKPGVDYEESFAPVMKLDSSRTLIAIASQQNMKIEQDDVETAYLNAELKDDVYLEQPEGFVQAGQENKMKKLLENILKSWLKLLKMEDIVPIKSSMLMKQDLHLVQAMIIMMFGLVLLLLVRMGSCQDDLDTCSLHNMCPKKPGTITNCKCDMFCYTYGDCCSDVPPDLPYSGLEPNMFRCGYGQILVVYRCPSNTPAELKEQCETYRPEYPFNFVPVTDNRTGFVYRSIHCARCNNVSDTVAVYWNVVVHCPKVNRDISPYDQKSLSNVLFYSKEKNDWGIKDDIMGFKKCEFHLAPPALSHPLRFCNFILFPPVDDFVVADRQEKKPRGGLPKMTSGNFVHLP</sequence>
<feature type="transmembrane region" description="Helical" evidence="2">
    <location>
        <begin position="106"/>
        <end position="125"/>
    </location>
</feature>
<reference evidence="4 5" key="1">
    <citation type="submission" date="2022-01" db="EMBL/GenBank/DDBJ databases">
        <title>A chromosomal length assembly of Cordylochernes scorpioides.</title>
        <authorList>
            <person name="Zeh D."/>
            <person name="Zeh J."/>
        </authorList>
    </citation>
    <scope>NUCLEOTIDE SEQUENCE [LARGE SCALE GENOMIC DNA]</scope>
    <source>
        <strain evidence="4">IN4F17</strain>
        <tissue evidence="4">Whole Body</tissue>
    </source>
</reference>
<evidence type="ECO:0000259" key="3">
    <source>
        <dbReference type="PROSITE" id="PS50958"/>
    </source>
</evidence>
<keyword evidence="1" id="KW-1015">Disulfide bond</keyword>
<keyword evidence="2" id="KW-0472">Membrane</keyword>
<dbReference type="InterPro" id="IPR001212">
    <property type="entry name" value="Somatomedin_B_dom"/>
</dbReference>
<protein>
    <recommendedName>
        <fullName evidence="3">SMB domain-containing protein</fullName>
    </recommendedName>
</protein>
<dbReference type="InterPro" id="IPR013103">
    <property type="entry name" value="RVT_2"/>
</dbReference>
<dbReference type="EMBL" id="CP092866">
    <property type="protein sequence ID" value="UYV66289.1"/>
    <property type="molecule type" value="Genomic_DNA"/>
</dbReference>
<keyword evidence="2" id="KW-0812">Transmembrane</keyword>
<feature type="domain" description="SMB" evidence="3">
    <location>
        <begin position="133"/>
        <end position="181"/>
    </location>
</feature>
<organism evidence="4 5">
    <name type="scientific">Cordylochernes scorpioides</name>
    <dbReference type="NCBI Taxonomy" id="51811"/>
    <lineage>
        <taxon>Eukaryota</taxon>
        <taxon>Metazoa</taxon>
        <taxon>Ecdysozoa</taxon>
        <taxon>Arthropoda</taxon>
        <taxon>Chelicerata</taxon>
        <taxon>Arachnida</taxon>
        <taxon>Pseudoscorpiones</taxon>
        <taxon>Cheliferoidea</taxon>
        <taxon>Chernetidae</taxon>
        <taxon>Cordylochernes</taxon>
    </lineage>
</organism>
<gene>
    <name evidence="4" type="ORF">LAZ67_4001214</name>
</gene>
<dbReference type="Pfam" id="PF07727">
    <property type="entry name" value="RVT_2"/>
    <property type="match status" value="1"/>
</dbReference>
<dbReference type="InterPro" id="IPR053231">
    <property type="entry name" value="GPCR_LN-TM7"/>
</dbReference>